<accession>U6L1Y6</accession>
<dbReference type="Gene3D" id="2.10.10.10">
    <property type="entry name" value="Fibronectin, type II, collagen-binding"/>
    <property type="match status" value="1"/>
</dbReference>
<dbReference type="Gene3D" id="3.90.182.10">
    <property type="entry name" value="Toxin - Anthrax Protective Antigen,domain 1"/>
    <property type="match status" value="1"/>
</dbReference>
<dbReference type="InterPro" id="IPR011658">
    <property type="entry name" value="PA14_dom"/>
</dbReference>
<evidence type="ECO:0000256" key="1">
    <source>
        <dbReference type="SAM" id="MobiDB-lite"/>
    </source>
</evidence>
<dbReference type="Pfam" id="PF03815">
    <property type="entry name" value="LCCL"/>
    <property type="match status" value="1"/>
</dbReference>
<keyword evidence="5" id="KW-1185">Reference proteome</keyword>
<feature type="chain" id="PRO_5004672029" description="PA14 domain-containing protein" evidence="2">
    <location>
        <begin position="26"/>
        <end position="1136"/>
    </location>
</feature>
<feature type="signal peptide" evidence="2">
    <location>
        <begin position="1"/>
        <end position="25"/>
    </location>
</feature>
<evidence type="ECO:0000313" key="5">
    <source>
        <dbReference type="Proteomes" id="UP000030747"/>
    </source>
</evidence>
<dbReference type="SUPFAM" id="SSF56988">
    <property type="entry name" value="Anthrax protective antigen"/>
    <property type="match status" value="1"/>
</dbReference>
<dbReference type="OrthoDB" id="441660at2759"/>
<gene>
    <name evidence="4" type="ORF">ETH_00010425</name>
</gene>
<dbReference type="RefSeq" id="XP_013234940.1">
    <property type="nucleotide sequence ID" value="XM_013379486.1"/>
</dbReference>
<evidence type="ECO:0000313" key="4">
    <source>
        <dbReference type="EMBL" id="CDJ44191.1"/>
    </source>
</evidence>
<protein>
    <recommendedName>
        <fullName evidence="3">PA14 domain-containing protein</fullName>
    </recommendedName>
</protein>
<dbReference type="GO" id="GO:0005737">
    <property type="term" value="C:cytoplasm"/>
    <property type="evidence" value="ECO:0007669"/>
    <property type="project" value="TreeGrafter"/>
</dbReference>
<dbReference type="InterPro" id="IPR036943">
    <property type="entry name" value="FN_type2_sf"/>
</dbReference>
<dbReference type="VEuPathDB" id="ToxoDB:ETH_00010425"/>
<evidence type="ECO:0000259" key="3">
    <source>
        <dbReference type="PROSITE" id="PS51820"/>
    </source>
</evidence>
<feature type="region of interest" description="Disordered" evidence="1">
    <location>
        <begin position="25"/>
        <end position="82"/>
    </location>
</feature>
<dbReference type="GeneID" id="25251280"/>
<dbReference type="AlphaFoldDB" id="U6L1Y6"/>
<dbReference type="OMA" id="NWPSEIT"/>
<keyword evidence="2" id="KW-0732">Signal</keyword>
<dbReference type="InterPro" id="IPR004043">
    <property type="entry name" value="LCCL"/>
</dbReference>
<proteinExistence type="predicted"/>
<reference evidence="4" key="2">
    <citation type="submission" date="2013-10" db="EMBL/GenBank/DDBJ databases">
        <authorList>
            <person name="Aslett M."/>
        </authorList>
    </citation>
    <scope>NUCLEOTIDE SEQUENCE [LARGE SCALE GENOMIC DNA]</scope>
    <source>
        <strain evidence="4">Houghton</strain>
    </source>
</reference>
<dbReference type="VEuPathDB" id="ToxoDB:ETH2_1131900"/>
<dbReference type="Pfam" id="PF07691">
    <property type="entry name" value="PA14"/>
    <property type="match status" value="1"/>
</dbReference>
<dbReference type="PROSITE" id="PS51820">
    <property type="entry name" value="PA14"/>
    <property type="match status" value="1"/>
</dbReference>
<dbReference type="InterPro" id="IPR037524">
    <property type="entry name" value="PA14/GLEYA"/>
</dbReference>
<dbReference type="Gene3D" id="2.170.130.20">
    <property type="entry name" value="LCCL-like domain"/>
    <property type="match status" value="1"/>
</dbReference>
<dbReference type="Proteomes" id="UP000030747">
    <property type="component" value="Unassembled WGS sequence"/>
</dbReference>
<organism evidence="4 5">
    <name type="scientific">Eimeria tenella</name>
    <name type="common">Coccidian parasite</name>
    <dbReference type="NCBI Taxonomy" id="5802"/>
    <lineage>
        <taxon>Eukaryota</taxon>
        <taxon>Sar</taxon>
        <taxon>Alveolata</taxon>
        <taxon>Apicomplexa</taxon>
        <taxon>Conoidasida</taxon>
        <taxon>Coccidia</taxon>
        <taxon>Eucoccidiorida</taxon>
        <taxon>Eimeriorina</taxon>
        <taxon>Eimeriidae</taxon>
        <taxon>Eimeria</taxon>
    </lineage>
</organism>
<dbReference type="PANTHER" id="PTHR16306">
    <property type="entry name" value="TRANSLIN-ASSOCIATED FACTOR X-INTERACTING PROTEIN 1"/>
    <property type="match status" value="1"/>
</dbReference>
<feature type="compositionally biased region" description="Low complexity" evidence="1">
    <location>
        <begin position="33"/>
        <end position="67"/>
    </location>
</feature>
<evidence type="ECO:0000256" key="2">
    <source>
        <dbReference type="SAM" id="SignalP"/>
    </source>
</evidence>
<dbReference type="InterPro" id="IPR036609">
    <property type="entry name" value="LCCL_sf"/>
</dbReference>
<dbReference type="EMBL" id="HG676659">
    <property type="protein sequence ID" value="CDJ44191.1"/>
    <property type="molecule type" value="Genomic_DNA"/>
</dbReference>
<dbReference type="SMART" id="SM00758">
    <property type="entry name" value="PA14"/>
    <property type="match status" value="1"/>
</dbReference>
<dbReference type="PANTHER" id="PTHR16306:SF0">
    <property type="entry name" value="TRANSLIN-ASSOCIATED FACTOR X-INTERACTING PROTEIN 1"/>
    <property type="match status" value="1"/>
</dbReference>
<dbReference type="SUPFAM" id="SSF69848">
    <property type="entry name" value="LCCL domain"/>
    <property type="match status" value="1"/>
</dbReference>
<feature type="domain" description="PA14" evidence="3">
    <location>
        <begin position="313"/>
        <end position="476"/>
    </location>
</feature>
<name>U6L1Y6_EIMTE</name>
<sequence length="1136" mass="119549">MTEAARHLLKATFLFLALTASLGAAQPPPSPPGSFAFPQDYPGAPAAAASGPPAAVPNAQQAAPLAADRSPPGAPEVTDPAAAAAAAAAAPVAADAPPAGAEGAAAGAPPGLAAPGAGGAAAAPGAAPGAASGPAAAAAAPAAAAAGGAQGGALLQQLTEFRSRHRKTVDGRLCAAAFVHEGQTFTDCTDTRSPEGSSGRQWCYLEVQLLGKGPRDWAFCAAPLDYNALRAFVRKEFDAVFAANEQMIEALDLEERRLQDMFSRFKTACGAGHAAVKKTTGHVESRLRRGMECLERLEDSLQELGLQDYEDEPLPDGLRGAYFANDRFRAPAAAYRNDRKIDFLFFAEGPIEGVPPFSYSIRWDGFLLAPHSGPFVFTTESDCGVRVFLNEHAVIVDRMPQPTEEEAFAFNSVPLVSPEEVSKIKKTESKKTELVAGEKYRIRLELVHSSHLKYSHPDTGVLRQARCSFSDLAALLFFEFKFNFNLQTLQTDSCGGAARRSRRLDPKLFETGFLRDGVQPFLDNKDHFLADVPLRFLGRRLLLSLHQPNMSGFSFELNGPSLLFVASPKEELLPLEAAAEGPPWRAHDTRESLTLLSGEDASGRALEATKMQIRFISFKASEEIKFKLSKTAVPFLFFAEPRRGEALSCDAEEVLLSLPGGPAFANCEATSERPGGFDCRAGLNGQHLDRSFGAWKTRGPGKKTQFRFKPLDDQLLWPSKITLSFTEDGDEETETFAMFHSNSLEKNTHKLREPVTTQYVKAEISETFVNGMDSGGSFEFLGSVCTPAWRQQQAAVAERRKCDQNLETLPEIAPVEEGLQFVAVCPPRCLGAPGGPLFGSFVFSPSSSLCAAAVFSGVCKGPPASAAAAAAAAAEEECSFRVSVGGPKTQFQKGFRNGLAAAAQGPSDFSFSLSRGPCGPPKEAAEFSLSFLFGTSKAPQGFLADDGGVRSSKNGFEYGWQRPAAVTRSAAAAEAAAAATAAEATGAAEAAAAKAAEAAAEAAAAAPTTGVVFPSPANAGCSVGAECLPNFWSLKLPSPGTYSVEVLLGLPFEFAAAAAAAPAAAAAAPAAAALHLEVNGKPLVSGVLLHQGEVYTAAAKVESREGLLLLSSLGSKSAFEDKTAIYKLSVSQQQKN</sequence>
<reference evidence="4" key="1">
    <citation type="submission" date="2013-10" db="EMBL/GenBank/DDBJ databases">
        <title>Genomic analysis of the causative agents of coccidiosis in chickens.</title>
        <authorList>
            <person name="Reid A.J."/>
            <person name="Blake D."/>
            <person name="Billington K."/>
            <person name="Browne H."/>
            <person name="Dunn M."/>
            <person name="Hung S."/>
            <person name="Kawahara F."/>
            <person name="Miranda-Saavedra D."/>
            <person name="Mourier T."/>
            <person name="Nagra H."/>
            <person name="Otto T.D."/>
            <person name="Rawlings N."/>
            <person name="Sanchez A."/>
            <person name="Sanders M."/>
            <person name="Subramaniam C."/>
            <person name="Tay Y."/>
            <person name="Dear P."/>
            <person name="Doerig C."/>
            <person name="Gruber A."/>
            <person name="Parkinson J."/>
            <person name="Shirley M."/>
            <person name="Wan K.L."/>
            <person name="Berriman M."/>
            <person name="Tomley F."/>
            <person name="Pain A."/>
        </authorList>
    </citation>
    <scope>NUCLEOTIDE SEQUENCE [LARGE SCALE GENOMIC DNA]</scope>
    <source>
        <strain evidence="4">Houghton</strain>
    </source>
</reference>